<feature type="compositionally biased region" description="Polar residues" evidence="1">
    <location>
        <begin position="1"/>
        <end position="19"/>
    </location>
</feature>
<evidence type="ECO:0000313" key="3">
    <source>
        <dbReference type="Proteomes" id="UP000600918"/>
    </source>
</evidence>
<keyword evidence="3" id="KW-1185">Reference proteome</keyword>
<evidence type="ECO:0000313" key="2">
    <source>
        <dbReference type="EMBL" id="KAF7398032.1"/>
    </source>
</evidence>
<accession>A0A834K0X1</accession>
<reference evidence="2" key="1">
    <citation type="journal article" date="2020" name="G3 (Bethesda)">
        <title>High-Quality Assemblies for Three Invasive Social Wasps from the &lt;i&gt;Vespula&lt;/i&gt; Genus.</title>
        <authorList>
            <person name="Harrop T.W.R."/>
            <person name="Guhlin J."/>
            <person name="McLaughlin G.M."/>
            <person name="Permina E."/>
            <person name="Stockwell P."/>
            <person name="Gilligan J."/>
            <person name="Le Lec M.F."/>
            <person name="Gruber M.A.M."/>
            <person name="Quinn O."/>
            <person name="Lovegrove M."/>
            <person name="Duncan E.J."/>
            <person name="Remnant E.J."/>
            <person name="Van Eeckhoven J."/>
            <person name="Graham B."/>
            <person name="Knapp R.A."/>
            <person name="Langford K.W."/>
            <person name="Kronenberg Z."/>
            <person name="Press M.O."/>
            <person name="Eacker S.M."/>
            <person name="Wilson-Rankin E.E."/>
            <person name="Purcell J."/>
            <person name="Lester P.J."/>
            <person name="Dearden P.K."/>
        </authorList>
    </citation>
    <scope>NUCLEOTIDE SEQUENCE</scope>
    <source>
        <strain evidence="2">Volc-1</strain>
    </source>
</reference>
<comment type="caution">
    <text evidence="2">The sequence shown here is derived from an EMBL/GenBank/DDBJ whole genome shotgun (WGS) entry which is preliminary data.</text>
</comment>
<dbReference type="Proteomes" id="UP000600918">
    <property type="component" value="Unassembled WGS sequence"/>
</dbReference>
<proteinExistence type="predicted"/>
<sequence>MSSVVGQNREQRSNRNQSYDVDVTVGKNATDGTFLIPEYFNLSSLDINATEEIDSFYFYELRSERKHFENALNYTAISPIVLTSHDIQLDLDRSQIIPTQISVREGCCIWRSTG</sequence>
<gene>
    <name evidence="2" type="ORF">H0235_016040</name>
</gene>
<dbReference type="AlphaFoldDB" id="A0A834K0X1"/>
<protein>
    <submittedName>
        <fullName evidence="2">Uncharacterized protein</fullName>
    </submittedName>
</protein>
<feature type="region of interest" description="Disordered" evidence="1">
    <location>
        <begin position="1"/>
        <end position="20"/>
    </location>
</feature>
<organism evidence="2 3">
    <name type="scientific">Vespula pensylvanica</name>
    <name type="common">Western yellow jacket</name>
    <name type="synonym">Wasp</name>
    <dbReference type="NCBI Taxonomy" id="30213"/>
    <lineage>
        <taxon>Eukaryota</taxon>
        <taxon>Metazoa</taxon>
        <taxon>Ecdysozoa</taxon>
        <taxon>Arthropoda</taxon>
        <taxon>Hexapoda</taxon>
        <taxon>Insecta</taxon>
        <taxon>Pterygota</taxon>
        <taxon>Neoptera</taxon>
        <taxon>Endopterygota</taxon>
        <taxon>Hymenoptera</taxon>
        <taxon>Apocrita</taxon>
        <taxon>Aculeata</taxon>
        <taxon>Vespoidea</taxon>
        <taxon>Vespidae</taxon>
        <taxon>Vespinae</taxon>
        <taxon>Vespula</taxon>
    </lineage>
</organism>
<dbReference type="EMBL" id="JACSDY010000019">
    <property type="protein sequence ID" value="KAF7398032.1"/>
    <property type="molecule type" value="Genomic_DNA"/>
</dbReference>
<evidence type="ECO:0000256" key="1">
    <source>
        <dbReference type="SAM" id="MobiDB-lite"/>
    </source>
</evidence>
<name>A0A834K0X1_VESPE</name>